<evidence type="ECO:0000256" key="1">
    <source>
        <dbReference type="ARBA" id="ARBA00022468"/>
    </source>
</evidence>
<proteinExistence type="predicted"/>
<reference evidence="4" key="1">
    <citation type="submission" date="2021-02" db="EMBL/GenBank/DDBJ databases">
        <authorList>
            <person name="Dougan E. K."/>
            <person name="Rhodes N."/>
            <person name="Thang M."/>
            <person name="Chan C."/>
        </authorList>
    </citation>
    <scope>NUCLEOTIDE SEQUENCE</scope>
</reference>
<accession>A0A812U6D2</accession>
<evidence type="ECO:0000313" key="5">
    <source>
        <dbReference type="Proteomes" id="UP000601435"/>
    </source>
</evidence>
<keyword evidence="5" id="KW-1185">Reference proteome</keyword>
<organism evidence="4 5">
    <name type="scientific">Symbiodinium necroappetens</name>
    <dbReference type="NCBI Taxonomy" id="1628268"/>
    <lineage>
        <taxon>Eukaryota</taxon>
        <taxon>Sar</taxon>
        <taxon>Alveolata</taxon>
        <taxon>Dinophyceae</taxon>
        <taxon>Suessiales</taxon>
        <taxon>Symbiodiniaceae</taxon>
        <taxon>Symbiodinium</taxon>
    </lineage>
</organism>
<dbReference type="Proteomes" id="UP000601435">
    <property type="component" value="Unassembled WGS sequence"/>
</dbReference>
<dbReference type="InterPro" id="IPR032675">
    <property type="entry name" value="LRR_dom_sf"/>
</dbReference>
<dbReference type="OrthoDB" id="293301at2759"/>
<comment type="caution">
    <text evidence="4">The sequence shown here is derived from an EMBL/GenBank/DDBJ whole genome shotgun (WGS) entry which is preliminary data.</text>
</comment>
<evidence type="ECO:0000313" key="4">
    <source>
        <dbReference type="EMBL" id="CAE7564156.1"/>
    </source>
</evidence>
<gene>
    <name evidence="4" type="primary">NLRC3</name>
    <name evidence="4" type="ORF">SNEC2469_LOCUS16330</name>
</gene>
<dbReference type="InterPro" id="IPR027038">
    <property type="entry name" value="RanGap"/>
</dbReference>
<dbReference type="InterPro" id="IPR001611">
    <property type="entry name" value="Leu-rich_rpt"/>
</dbReference>
<dbReference type="GO" id="GO:0005096">
    <property type="term" value="F:GTPase activator activity"/>
    <property type="evidence" value="ECO:0007669"/>
    <property type="project" value="UniProtKB-KW"/>
</dbReference>
<dbReference type="PANTHER" id="PTHR24113">
    <property type="entry name" value="RAN GTPASE-ACTIVATING PROTEIN 1"/>
    <property type="match status" value="1"/>
</dbReference>
<keyword evidence="1" id="KW-0343">GTPase activation</keyword>
<keyword evidence="3" id="KW-0677">Repeat</keyword>
<protein>
    <submittedName>
        <fullName evidence="4">NLRC3 protein</fullName>
    </submittedName>
</protein>
<dbReference type="GO" id="GO:0005634">
    <property type="term" value="C:nucleus"/>
    <property type="evidence" value="ECO:0007669"/>
    <property type="project" value="TreeGrafter"/>
</dbReference>
<dbReference type="SMART" id="SM00368">
    <property type="entry name" value="LRR_RI"/>
    <property type="match status" value="9"/>
</dbReference>
<dbReference type="GO" id="GO:0006913">
    <property type="term" value="P:nucleocytoplasmic transport"/>
    <property type="evidence" value="ECO:0007669"/>
    <property type="project" value="TreeGrafter"/>
</dbReference>
<dbReference type="Pfam" id="PF13516">
    <property type="entry name" value="LRR_6"/>
    <property type="match status" value="3"/>
</dbReference>
<keyword evidence="2" id="KW-0433">Leucine-rich repeat</keyword>
<dbReference type="PANTHER" id="PTHR24113:SF12">
    <property type="entry name" value="RAN GTPASE-ACTIVATING PROTEIN 1"/>
    <property type="match status" value="1"/>
</dbReference>
<dbReference type="GO" id="GO:0031267">
    <property type="term" value="F:small GTPase binding"/>
    <property type="evidence" value="ECO:0007669"/>
    <property type="project" value="TreeGrafter"/>
</dbReference>
<sequence length="494" mass="53384">MCKSLRLADLGAEALGIALSALERYPVLESLEIVQCELRPKLKLLLEALEKIKLRQLHLQQNELFEEGTRQVIEALALQSNDTLAALSLGHDGIGVANVKALAQALRTNSALIELNLSHACPSIDGIIALAEAIKENRTLKQLSLSGATVAEEGAFALLEALQTSGVERRLDLTGCDWGDLGKAAAALARALQTGQVKGTVTHPALEFLCMLQDERLKELEEAQKFQLSRSGFQKLFEPLCRALPELKLRELFLGLNWHGSDDEARALAAGLRQQKGLERLELRLFENSLGEEGGKVLASALARLTELKELELELSQNNIGDAGAAAVAESLCHLRQLTGLKVWLCKNALGRGLEAIQALDPCSQCSPIPTPKFEETGAAGATAVVVSLRELPQLAELKELTFDVSWNQIGVAGAAAVAESLRNLRQLTGLTVWLTDNALGAAGATAVVESLRELPQLTEVEVHLQGNKLGEEEKEKLRATFDALAVQKKRIEL</sequence>
<evidence type="ECO:0000256" key="2">
    <source>
        <dbReference type="ARBA" id="ARBA00022614"/>
    </source>
</evidence>
<dbReference type="EMBL" id="CAJNJA010026751">
    <property type="protein sequence ID" value="CAE7564156.1"/>
    <property type="molecule type" value="Genomic_DNA"/>
</dbReference>
<dbReference type="GO" id="GO:0048471">
    <property type="term" value="C:perinuclear region of cytoplasm"/>
    <property type="evidence" value="ECO:0007669"/>
    <property type="project" value="TreeGrafter"/>
</dbReference>
<dbReference type="GO" id="GO:0005829">
    <property type="term" value="C:cytosol"/>
    <property type="evidence" value="ECO:0007669"/>
    <property type="project" value="TreeGrafter"/>
</dbReference>
<dbReference type="AlphaFoldDB" id="A0A812U6D2"/>
<dbReference type="SUPFAM" id="SSF52047">
    <property type="entry name" value="RNI-like"/>
    <property type="match status" value="2"/>
</dbReference>
<name>A0A812U6D2_9DINO</name>
<dbReference type="Gene3D" id="3.80.10.10">
    <property type="entry name" value="Ribonuclease Inhibitor"/>
    <property type="match status" value="4"/>
</dbReference>
<evidence type="ECO:0000256" key="3">
    <source>
        <dbReference type="ARBA" id="ARBA00022737"/>
    </source>
</evidence>